<organism evidence="1 2">
    <name type="scientific">Porites lobata</name>
    <dbReference type="NCBI Taxonomy" id="104759"/>
    <lineage>
        <taxon>Eukaryota</taxon>
        <taxon>Metazoa</taxon>
        <taxon>Cnidaria</taxon>
        <taxon>Anthozoa</taxon>
        <taxon>Hexacorallia</taxon>
        <taxon>Scleractinia</taxon>
        <taxon>Fungiina</taxon>
        <taxon>Poritidae</taxon>
        <taxon>Porites</taxon>
    </lineage>
</organism>
<evidence type="ECO:0000313" key="2">
    <source>
        <dbReference type="Proteomes" id="UP001159405"/>
    </source>
</evidence>
<dbReference type="InterPro" id="IPR052787">
    <property type="entry name" value="MAVS"/>
</dbReference>
<dbReference type="EMBL" id="CALNXK010000275">
    <property type="protein sequence ID" value="CAH3180392.1"/>
    <property type="molecule type" value="Genomic_DNA"/>
</dbReference>
<protein>
    <submittedName>
        <fullName evidence="1">Uncharacterized protein</fullName>
    </submittedName>
</protein>
<comment type="caution">
    <text evidence="1">The sequence shown here is derived from an EMBL/GenBank/DDBJ whole genome shotgun (WGS) entry which is preliminary data.</text>
</comment>
<feature type="non-terminal residue" evidence="1">
    <location>
        <position position="125"/>
    </location>
</feature>
<gene>
    <name evidence="1" type="ORF">PLOB_00023279</name>
</gene>
<accession>A0ABN8RMB8</accession>
<dbReference type="PANTHER" id="PTHR21446">
    <property type="entry name" value="DUF3504 DOMAIN-CONTAINING PROTEIN"/>
    <property type="match status" value="1"/>
</dbReference>
<sequence>MYSKNSLYIIKDTEFNEANRIYEAQCVELKKQGLAKTEHKPPIADEDIQKLYRCGVFNAENPTTLQNKTDFEIKVNSQGKRCVLKTTDELTKNHRAHDVQAEEGGMMIANDGPFCPVSSFEKYLS</sequence>
<reference evidence="1 2" key="1">
    <citation type="submission" date="2022-05" db="EMBL/GenBank/DDBJ databases">
        <authorList>
            <consortium name="Genoscope - CEA"/>
            <person name="William W."/>
        </authorList>
    </citation>
    <scope>NUCLEOTIDE SEQUENCE [LARGE SCALE GENOMIC DNA]</scope>
</reference>
<dbReference type="Proteomes" id="UP001159405">
    <property type="component" value="Unassembled WGS sequence"/>
</dbReference>
<evidence type="ECO:0000313" key="1">
    <source>
        <dbReference type="EMBL" id="CAH3180392.1"/>
    </source>
</evidence>
<dbReference type="PANTHER" id="PTHR21446:SF12">
    <property type="entry name" value="POTASSIUM CHANNEL TETRAMERIZATION DOMAIN CONTAINING 1"/>
    <property type="match status" value="1"/>
</dbReference>
<proteinExistence type="predicted"/>
<name>A0ABN8RMB8_9CNID</name>
<keyword evidence="2" id="KW-1185">Reference proteome</keyword>